<dbReference type="Pfam" id="PF20062">
    <property type="entry name" value="DUF6461"/>
    <property type="match status" value="1"/>
</dbReference>
<comment type="caution">
    <text evidence="1">The sequence shown here is derived from an EMBL/GenBank/DDBJ whole genome shotgun (WGS) entry which is preliminary data.</text>
</comment>
<accession>A0A8J3XGU2</accession>
<reference evidence="1 2" key="1">
    <citation type="submission" date="2021-01" db="EMBL/GenBank/DDBJ databases">
        <title>Whole genome shotgun sequence of Planotetraspora phitsanulokensis NBRC 104273.</title>
        <authorList>
            <person name="Komaki H."/>
            <person name="Tamura T."/>
        </authorList>
    </citation>
    <scope>NUCLEOTIDE SEQUENCE [LARGE SCALE GENOMIC DNA]</scope>
    <source>
        <strain evidence="1 2">NBRC 104273</strain>
    </source>
</reference>
<proteinExistence type="predicted"/>
<evidence type="ECO:0000313" key="2">
    <source>
        <dbReference type="Proteomes" id="UP000622547"/>
    </source>
</evidence>
<gene>
    <name evidence="1" type="ORF">Pph01_54920</name>
</gene>
<dbReference type="Proteomes" id="UP000622547">
    <property type="component" value="Unassembled WGS sequence"/>
</dbReference>
<sequence>MAGPTPERIEHYVRMFERLGEGSADFAESMCWTVVRPHQVRLTVEDVLRRLGGDPDTMTTCRPLDVGYDDEMVFLEQRDDAVIIVGYSVSSDEEDVLRRLSQDATVHEVFWLINNFNRLYYAVDGVVVTELDMLLPQERWGADPDALTDHLDALRELRDRERGPWPDWETAMATVESLTGLGLDADWFDRPQLFAKINRC</sequence>
<protein>
    <submittedName>
        <fullName evidence="1">Uncharacterized protein</fullName>
    </submittedName>
</protein>
<dbReference type="EMBL" id="BOOP01000026">
    <property type="protein sequence ID" value="GII40489.1"/>
    <property type="molecule type" value="Genomic_DNA"/>
</dbReference>
<name>A0A8J3XGU2_9ACTN</name>
<dbReference type="InterPro" id="IPR045592">
    <property type="entry name" value="DUF6461"/>
</dbReference>
<organism evidence="1 2">
    <name type="scientific">Planotetraspora phitsanulokensis</name>
    <dbReference type="NCBI Taxonomy" id="575192"/>
    <lineage>
        <taxon>Bacteria</taxon>
        <taxon>Bacillati</taxon>
        <taxon>Actinomycetota</taxon>
        <taxon>Actinomycetes</taxon>
        <taxon>Streptosporangiales</taxon>
        <taxon>Streptosporangiaceae</taxon>
        <taxon>Planotetraspora</taxon>
    </lineage>
</organism>
<keyword evidence="2" id="KW-1185">Reference proteome</keyword>
<dbReference type="AlphaFoldDB" id="A0A8J3XGU2"/>
<evidence type="ECO:0000313" key="1">
    <source>
        <dbReference type="EMBL" id="GII40489.1"/>
    </source>
</evidence>